<dbReference type="EMBL" id="MU005573">
    <property type="protein sequence ID" value="KAF2688704.1"/>
    <property type="molecule type" value="Genomic_DNA"/>
</dbReference>
<name>A0A6G1JDR4_9PLEO</name>
<keyword evidence="2" id="KW-1185">Reference proteome</keyword>
<protein>
    <submittedName>
        <fullName evidence="1">Uncharacterized protein</fullName>
    </submittedName>
</protein>
<proteinExistence type="predicted"/>
<dbReference type="OrthoDB" id="4483229at2759"/>
<dbReference type="Proteomes" id="UP000799291">
    <property type="component" value="Unassembled WGS sequence"/>
</dbReference>
<evidence type="ECO:0000313" key="1">
    <source>
        <dbReference type="EMBL" id="KAF2688704.1"/>
    </source>
</evidence>
<reference evidence="1" key="1">
    <citation type="journal article" date="2020" name="Stud. Mycol.">
        <title>101 Dothideomycetes genomes: a test case for predicting lifestyles and emergence of pathogens.</title>
        <authorList>
            <person name="Haridas S."/>
            <person name="Albert R."/>
            <person name="Binder M."/>
            <person name="Bloem J."/>
            <person name="Labutti K."/>
            <person name="Salamov A."/>
            <person name="Andreopoulos B."/>
            <person name="Baker S."/>
            <person name="Barry K."/>
            <person name="Bills G."/>
            <person name="Bluhm B."/>
            <person name="Cannon C."/>
            <person name="Castanera R."/>
            <person name="Culley D."/>
            <person name="Daum C."/>
            <person name="Ezra D."/>
            <person name="Gonzalez J."/>
            <person name="Henrissat B."/>
            <person name="Kuo A."/>
            <person name="Liang C."/>
            <person name="Lipzen A."/>
            <person name="Lutzoni F."/>
            <person name="Magnuson J."/>
            <person name="Mondo S."/>
            <person name="Nolan M."/>
            <person name="Ohm R."/>
            <person name="Pangilinan J."/>
            <person name="Park H.-J."/>
            <person name="Ramirez L."/>
            <person name="Alfaro M."/>
            <person name="Sun H."/>
            <person name="Tritt A."/>
            <person name="Yoshinaga Y."/>
            <person name="Zwiers L.-H."/>
            <person name="Turgeon B."/>
            <person name="Goodwin S."/>
            <person name="Spatafora J."/>
            <person name="Crous P."/>
            <person name="Grigoriev I."/>
        </authorList>
    </citation>
    <scope>NUCLEOTIDE SEQUENCE</scope>
    <source>
        <strain evidence="1">CBS 122367</strain>
    </source>
</reference>
<sequence>MASDFAPYIERVSHVKSRSPGTRWARRTWYEKSTKTRPSTSHEPAIGVLIDTQETPRVTSYTAASLIEEVSYPFRGWSVEDVIGWLEKHLDRWRDEITPSELVILDKKTLEDTTCLPVMVREGKYVRNSGDLKRFMVKADFESLLVTLNVKVQAVGGDGYFETTAADGVIRLYD</sequence>
<dbReference type="AlphaFoldDB" id="A0A6G1JDR4"/>
<organism evidence="1 2">
    <name type="scientific">Lentithecium fluviatile CBS 122367</name>
    <dbReference type="NCBI Taxonomy" id="1168545"/>
    <lineage>
        <taxon>Eukaryota</taxon>
        <taxon>Fungi</taxon>
        <taxon>Dikarya</taxon>
        <taxon>Ascomycota</taxon>
        <taxon>Pezizomycotina</taxon>
        <taxon>Dothideomycetes</taxon>
        <taxon>Pleosporomycetidae</taxon>
        <taxon>Pleosporales</taxon>
        <taxon>Massarineae</taxon>
        <taxon>Lentitheciaceae</taxon>
        <taxon>Lentithecium</taxon>
    </lineage>
</organism>
<gene>
    <name evidence="1" type="ORF">K458DRAFT_484664</name>
</gene>
<accession>A0A6G1JDR4</accession>
<evidence type="ECO:0000313" key="2">
    <source>
        <dbReference type="Proteomes" id="UP000799291"/>
    </source>
</evidence>